<feature type="domain" description="KOW" evidence="2">
    <location>
        <begin position="762"/>
        <end position="789"/>
    </location>
</feature>
<keyword evidence="4" id="KW-1185">Reference proteome</keyword>
<evidence type="ECO:0000313" key="3">
    <source>
        <dbReference type="EMBL" id="KIJ09590.1"/>
    </source>
</evidence>
<dbReference type="OrthoDB" id="2683074at2759"/>
<gene>
    <name evidence="3" type="ORF">PAXINDRAFT_157857</name>
</gene>
<evidence type="ECO:0000259" key="2">
    <source>
        <dbReference type="SMART" id="SM00739"/>
    </source>
</evidence>
<dbReference type="InterPro" id="IPR005824">
    <property type="entry name" value="KOW"/>
</dbReference>
<dbReference type="SMART" id="SM00739">
    <property type="entry name" value="KOW"/>
    <property type="match status" value="3"/>
</dbReference>
<sequence length="1145" mass="126673">MSINISSNVTRNAQVAPDDADAWRIVLQCAEGQLPFIQLPDTLSTRFGKRFNNQDWSPLFTKLFRAWEVEDEIPSGPVDVVNAAMTSQPTVPASASTHLRQIKQRRVASGAQVSQVEVEDEAPRKTLKTMTTAAAQITAQARRFLDVEAQVDEEDEEMLDDEEDSDPFIILDDVEEDWAMVHPCPHIYSASTQSAGPSRYSQAVHAIAQWYGHSSAELDEGKSDADEDEDEDLAILDIAGIWEKIREWITDEISYETLLRHIDFQYEKYADIQYWEDFVTAIAIKSSVEERKAHFASLTLDQHQRLLSQYTSPVIPRPASPSPSRLSSPAPTSSPLASFQMWAVKIHPVSSAPYIIKCWNQAGLVAVALHKLLPGYVTVYAADPRTFLHALPKSHPTCVKTWILVPLENQTNLFGAAEPSVPGWYTISKRGLYKGNIGYVLSYDSDAGSMELLVASRRLNNPTRQRDDSDIGQDQRARCLFLPDLYSGTSQPPLRGRACHKYKGHIFVAGLLLLKLKRSDVRPSSTPSPHQIALHMESAVNPAFLTASLHRYNQLFWKEGDCVTVCNAAHQGQRGVLHTISFETQSAMVHLLEGGECFVPFSELQRCFSAGDVVQIIDDPHSDIQNIHHRVIGKFGNIISVDVNTDEVTVLDSAGEEIRVPPFLLESYVLDQTIRAAHGSIIPSAQESPNVIEVGDSAHVWSGIHASSQGTVKSVQHATGLIRLRLVCSPYRTPGTIDVPLSSVAFTPPANALRFSAATNYNVRVGNHVVIVRGELIGKTGMVSKVDLDRKTLNVVATWNPLKMFTLPITHFAHDSVVRDRDDENRHRGKEILVIRGEYRGWRGILRLGKKDTCTVELGAATLASLPPDDIVVRQVSHSVLGCDTTLAGTPLTPQESFDVDSVFERGHIKQETRTKTPPPADSPPPDAEDSPIAGTSSNPWRVDDNDVADGCLASNFNFLMRPNVVDSLKIYHAVFKITGGWRASYLDHHVKTEVPSPFQLPSGQPTPSNTLAVILTERTKGAAPLHVNIPENSLAPVAPPKKDTFCMVIESKEGGEEVGTVLSVTKSSKKTQTVEVKHLDGTRSNENILPWSRVIMVERSYTVMLYSRHHIRRQFQWQVDNQVTNECQVDIGKQGRGMSEGGGK</sequence>
<evidence type="ECO:0000313" key="4">
    <source>
        <dbReference type="Proteomes" id="UP000053647"/>
    </source>
</evidence>
<evidence type="ECO:0000256" key="1">
    <source>
        <dbReference type="SAM" id="MobiDB-lite"/>
    </source>
</evidence>
<dbReference type="EMBL" id="KN819449">
    <property type="protein sequence ID" value="KIJ09590.1"/>
    <property type="molecule type" value="Genomic_DNA"/>
</dbReference>
<feature type="region of interest" description="Disordered" evidence="1">
    <location>
        <begin position="909"/>
        <end position="944"/>
    </location>
</feature>
<feature type="domain" description="KOW" evidence="2">
    <location>
        <begin position="691"/>
        <end position="718"/>
    </location>
</feature>
<feature type="compositionally biased region" description="Pro residues" evidence="1">
    <location>
        <begin position="917"/>
        <end position="926"/>
    </location>
</feature>
<dbReference type="AlphaFoldDB" id="A0A0C9T1L8"/>
<name>A0A0C9T1L8_PAXIN</name>
<accession>A0A0C9T1L8</accession>
<dbReference type="Proteomes" id="UP000053647">
    <property type="component" value="Unassembled WGS sequence"/>
</dbReference>
<reference evidence="4" key="2">
    <citation type="submission" date="2015-01" db="EMBL/GenBank/DDBJ databases">
        <title>Evolutionary Origins and Diversification of the Mycorrhizal Mutualists.</title>
        <authorList>
            <consortium name="DOE Joint Genome Institute"/>
            <consortium name="Mycorrhizal Genomics Consortium"/>
            <person name="Kohler A."/>
            <person name="Kuo A."/>
            <person name="Nagy L.G."/>
            <person name="Floudas D."/>
            <person name="Copeland A."/>
            <person name="Barry K.W."/>
            <person name="Cichocki N."/>
            <person name="Veneault-Fourrey C."/>
            <person name="LaButti K."/>
            <person name="Lindquist E.A."/>
            <person name="Lipzen A."/>
            <person name="Lundell T."/>
            <person name="Morin E."/>
            <person name="Murat C."/>
            <person name="Riley R."/>
            <person name="Ohm R."/>
            <person name="Sun H."/>
            <person name="Tunlid A."/>
            <person name="Henrissat B."/>
            <person name="Grigoriev I.V."/>
            <person name="Hibbett D.S."/>
            <person name="Martin F."/>
        </authorList>
    </citation>
    <scope>NUCLEOTIDE SEQUENCE [LARGE SCALE GENOMIC DNA]</scope>
    <source>
        <strain evidence="4">ATCC 200175</strain>
    </source>
</reference>
<organism evidence="3 4">
    <name type="scientific">Paxillus involutus ATCC 200175</name>
    <dbReference type="NCBI Taxonomy" id="664439"/>
    <lineage>
        <taxon>Eukaryota</taxon>
        <taxon>Fungi</taxon>
        <taxon>Dikarya</taxon>
        <taxon>Basidiomycota</taxon>
        <taxon>Agaricomycotina</taxon>
        <taxon>Agaricomycetes</taxon>
        <taxon>Agaricomycetidae</taxon>
        <taxon>Boletales</taxon>
        <taxon>Paxilineae</taxon>
        <taxon>Paxillaceae</taxon>
        <taxon>Paxillus</taxon>
    </lineage>
</organism>
<dbReference type="InterPro" id="IPR008991">
    <property type="entry name" value="Translation_prot_SH3-like_sf"/>
</dbReference>
<protein>
    <recommendedName>
        <fullName evidence="2">KOW domain-containing protein</fullName>
    </recommendedName>
</protein>
<proteinExistence type="predicted"/>
<dbReference type="SUPFAM" id="SSF50104">
    <property type="entry name" value="Translation proteins SH3-like domain"/>
    <property type="match status" value="1"/>
</dbReference>
<feature type="domain" description="KOW" evidence="2">
    <location>
        <begin position="607"/>
        <end position="644"/>
    </location>
</feature>
<dbReference type="HOGENOM" id="CLU_277200_0_0_1"/>
<reference evidence="3 4" key="1">
    <citation type="submission" date="2014-06" db="EMBL/GenBank/DDBJ databases">
        <authorList>
            <consortium name="DOE Joint Genome Institute"/>
            <person name="Kuo A."/>
            <person name="Kohler A."/>
            <person name="Nagy L.G."/>
            <person name="Floudas D."/>
            <person name="Copeland A."/>
            <person name="Barry K.W."/>
            <person name="Cichocki N."/>
            <person name="Veneault-Fourrey C."/>
            <person name="LaButti K."/>
            <person name="Lindquist E.A."/>
            <person name="Lipzen A."/>
            <person name="Lundell T."/>
            <person name="Morin E."/>
            <person name="Murat C."/>
            <person name="Sun H."/>
            <person name="Tunlid A."/>
            <person name="Henrissat B."/>
            <person name="Grigoriev I.V."/>
            <person name="Hibbett D.S."/>
            <person name="Martin F."/>
            <person name="Nordberg H.P."/>
            <person name="Cantor M.N."/>
            <person name="Hua S.X."/>
        </authorList>
    </citation>
    <scope>NUCLEOTIDE SEQUENCE [LARGE SCALE GENOMIC DNA]</scope>
    <source>
        <strain evidence="3 4">ATCC 200175</strain>
    </source>
</reference>